<sequence length="167" mass="19038">MSNQDQPPPNPSESSTTPAGPLYKEAMRSLKLDAEGVVMLAHNGVMRSFDGTYERNVIDAVAFSPAQIKSFLDRFPDPWTQETEDKFRGVDGRNVVNEEALYQPTDDLRPPKYTEEDKIRLSKKIDEENRKLRERVEKEEREGVDVAAKYACGRVTNDYDLSPKEKV</sequence>
<evidence type="ECO:0000256" key="1">
    <source>
        <dbReference type="SAM" id="MobiDB-lite"/>
    </source>
</evidence>
<gene>
    <name evidence="2" type="ORF">IFR04_006526</name>
</gene>
<dbReference type="Proteomes" id="UP000664132">
    <property type="component" value="Unassembled WGS sequence"/>
</dbReference>
<evidence type="ECO:0000313" key="2">
    <source>
        <dbReference type="EMBL" id="KAG4420320.1"/>
    </source>
</evidence>
<reference evidence="2" key="1">
    <citation type="submission" date="2021-02" db="EMBL/GenBank/DDBJ databases">
        <title>Genome sequence Cadophora malorum strain M34.</title>
        <authorList>
            <person name="Stefanovic E."/>
            <person name="Vu D."/>
            <person name="Scully C."/>
            <person name="Dijksterhuis J."/>
            <person name="Roader J."/>
            <person name="Houbraken J."/>
        </authorList>
    </citation>
    <scope>NUCLEOTIDE SEQUENCE</scope>
    <source>
        <strain evidence="2">M34</strain>
    </source>
</reference>
<comment type="caution">
    <text evidence="2">The sequence shown here is derived from an EMBL/GenBank/DDBJ whole genome shotgun (WGS) entry which is preliminary data.</text>
</comment>
<dbReference type="OrthoDB" id="3660917at2759"/>
<protein>
    <submittedName>
        <fullName evidence="2">Uncharacterized protein</fullName>
    </submittedName>
</protein>
<accession>A0A8H7TJH6</accession>
<name>A0A8H7TJH6_9HELO</name>
<keyword evidence="3" id="KW-1185">Reference proteome</keyword>
<proteinExistence type="predicted"/>
<evidence type="ECO:0000313" key="3">
    <source>
        <dbReference type="Proteomes" id="UP000664132"/>
    </source>
</evidence>
<dbReference type="AlphaFoldDB" id="A0A8H7TJH6"/>
<feature type="region of interest" description="Disordered" evidence="1">
    <location>
        <begin position="1"/>
        <end position="22"/>
    </location>
</feature>
<organism evidence="2 3">
    <name type="scientific">Cadophora malorum</name>
    <dbReference type="NCBI Taxonomy" id="108018"/>
    <lineage>
        <taxon>Eukaryota</taxon>
        <taxon>Fungi</taxon>
        <taxon>Dikarya</taxon>
        <taxon>Ascomycota</taxon>
        <taxon>Pezizomycotina</taxon>
        <taxon>Leotiomycetes</taxon>
        <taxon>Helotiales</taxon>
        <taxon>Ploettnerulaceae</taxon>
        <taxon>Cadophora</taxon>
    </lineage>
</organism>
<feature type="compositionally biased region" description="Pro residues" evidence="1">
    <location>
        <begin position="1"/>
        <end position="11"/>
    </location>
</feature>
<dbReference type="EMBL" id="JAFJYH010000086">
    <property type="protein sequence ID" value="KAG4420320.1"/>
    <property type="molecule type" value="Genomic_DNA"/>
</dbReference>